<dbReference type="Pfam" id="PF08501">
    <property type="entry name" value="Shikimate_dh_N"/>
    <property type="match status" value="1"/>
</dbReference>
<dbReference type="PROSITE" id="PS01128">
    <property type="entry name" value="SHIKIMATE_KINASE"/>
    <property type="match status" value="1"/>
</dbReference>
<evidence type="ECO:0000256" key="4">
    <source>
        <dbReference type="ARBA" id="ARBA00022605"/>
    </source>
</evidence>
<dbReference type="UniPathway" id="UPA00053">
    <property type="reaction ID" value="UER00088"/>
</dbReference>
<dbReference type="Gene3D" id="3.40.50.10860">
    <property type="entry name" value="Leucine Dehydrogenase, chain A, domain 1"/>
    <property type="match status" value="1"/>
</dbReference>
<dbReference type="GO" id="GO:0019632">
    <property type="term" value="P:shikimate metabolic process"/>
    <property type="evidence" value="ECO:0007669"/>
    <property type="project" value="TreeGrafter"/>
</dbReference>
<comment type="caution">
    <text evidence="11">Lacks conserved residue(s) required for the propagation of feature annotation.</text>
</comment>
<dbReference type="GO" id="GO:0000287">
    <property type="term" value="F:magnesium ion binding"/>
    <property type="evidence" value="ECO:0007669"/>
    <property type="project" value="UniProtKB-UniRule"/>
</dbReference>
<dbReference type="PANTHER" id="PTHR21089">
    <property type="entry name" value="SHIKIMATE DEHYDROGENASE"/>
    <property type="match status" value="1"/>
</dbReference>
<evidence type="ECO:0000259" key="12">
    <source>
        <dbReference type="Pfam" id="PF08501"/>
    </source>
</evidence>
<dbReference type="GO" id="GO:0008652">
    <property type="term" value="P:amino acid biosynthetic process"/>
    <property type="evidence" value="ECO:0007669"/>
    <property type="project" value="UniProtKB-KW"/>
</dbReference>
<protein>
    <recommendedName>
        <fullName evidence="3 11">Shikimate kinase</fullName>
        <shortName evidence="11">SK</shortName>
        <ecNumber evidence="3 11">2.7.1.71</ecNumber>
    </recommendedName>
</protein>
<dbReference type="RefSeq" id="WP_073077345.1">
    <property type="nucleotide sequence ID" value="NZ_FQXV01000004.1"/>
</dbReference>
<organism evidence="13 14">
    <name type="scientific">Sporobacter termitidis DSM 10068</name>
    <dbReference type="NCBI Taxonomy" id="1123282"/>
    <lineage>
        <taxon>Bacteria</taxon>
        <taxon>Bacillati</taxon>
        <taxon>Bacillota</taxon>
        <taxon>Clostridia</taxon>
        <taxon>Eubacteriales</taxon>
        <taxon>Oscillospiraceae</taxon>
        <taxon>Sporobacter</taxon>
    </lineage>
</organism>
<feature type="binding site" evidence="11">
    <location>
        <position position="265"/>
    </location>
    <ligand>
        <name>Mg(2+)</name>
        <dbReference type="ChEBI" id="CHEBI:18420"/>
    </ligand>
</feature>
<reference evidence="13 14" key="1">
    <citation type="submission" date="2016-11" db="EMBL/GenBank/DDBJ databases">
        <authorList>
            <person name="Jaros S."/>
            <person name="Januszkiewicz K."/>
            <person name="Wedrychowicz H."/>
        </authorList>
    </citation>
    <scope>NUCLEOTIDE SEQUENCE [LARGE SCALE GENOMIC DNA]</scope>
    <source>
        <strain evidence="13 14">DSM 10068</strain>
    </source>
</reference>
<evidence type="ECO:0000256" key="9">
    <source>
        <dbReference type="ARBA" id="ARBA00023141"/>
    </source>
</evidence>
<dbReference type="InterPro" id="IPR013708">
    <property type="entry name" value="Shikimate_DH-bd_N"/>
</dbReference>
<dbReference type="EC" id="2.7.1.71" evidence="3 11"/>
<comment type="similarity">
    <text evidence="11">Belongs to the shikimate kinase family.</text>
</comment>
<evidence type="ECO:0000313" key="13">
    <source>
        <dbReference type="EMBL" id="SHH93774.1"/>
    </source>
</evidence>
<evidence type="ECO:0000256" key="10">
    <source>
        <dbReference type="ARBA" id="ARBA00048567"/>
    </source>
</evidence>
<proteinExistence type="inferred from homology"/>
<feature type="domain" description="Shikimate dehydrogenase substrate binding N-terminal" evidence="12">
    <location>
        <begin position="6"/>
        <end position="80"/>
    </location>
</feature>
<comment type="pathway">
    <text evidence="2">Metabolic intermediate biosynthesis; chorismate biosynthesis; chorismate from D-erythrose 4-phosphate and phosphoenolpyruvate: step 4/7.</text>
</comment>
<dbReference type="InterPro" id="IPR046346">
    <property type="entry name" value="Aminoacid_DH-like_N_sf"/>
</dbReference>
<keyword evidence="14" id="KW-1185">Reference proteome</keyword>
<name>A0A1M5X2Q1_9FIRM</name>
<keyword evidence="9 11" id="KW-0057">Aromatic amino acid biosynthesis</keyword>
<feature type="binding site" evidence="11">
    <location>
        <begin position="261"/>
        <end position="266"/>
    </location>
    <ligand>
        <name>ATP</name>
        <dbReference type="ChEBI" id="CHEBI:30616"/>
    </ligand>
</feature>
<comment type="subunit">
    <text evidence="11">Monomer.</text>
</comment>
<dbReference type="GO" id="GO:0005524">
    <property type="term" value="F:ATP binding"/>
    <property type="evidence" value="ECO:0007669"/>
    <property type="project" value="UniProtKB-UniRule"/>
</dbReference>
<keyword evidence="11" id="KW-0963">Cytoplasm</keyword>
<dbReference type="HAMAP" id="MF_00109">
    <property type="entry name" value="Shikimate_kinase"/>
    <property type="match status" value="1"/>
</dbReference>
<dbReference type="InterPro" id="IPR027417">
    <property type="entry name" value="P-loop_NTPase"/>
</dbReference>
<keyword evidence="7 11" id="KW-0418">Kinase</keyword>
<evidence type="ECO:0000256" key="3">
    <source>
        <dbReference type="ARBA" id="ARBA00012154"/>
    </source>
</evidence>
<feature type="binding site" evidence="11">
    <location>
        <position position="377"/>
    </location>
    <ligand>
        <name>substrate</name>
    </ligand>
</feature>
<comment type="pathway">
    <text evidence="1 11">Metabolic intermediate biosynthesis; chorismate biosynthesis; chorismate from D-erythrose 4-phosphate and phosphoenolpyruvate: step 5/7.</text>
</comment>
<comment type="subcellular location">
    <subcellularLocation>
        <location evidence="11">Cytoplasm</location>
    </subcellularLocation>
</comment>
<dbReference type="InterPro" id="IPR000623">
    <property type="entry name" value="Shikimate_kinase/TSH1"/>
</dbReference>
<dbReference type="GO" id="GO:0009073">
    <property type="term" value="P:aromatic amino acid family biosynthetic process"/>
    <property type="evidence" value="ECO:0007669"/>
    <property type="project" value="UniProtKB-KW"/>
</dbReference>
<evidence type="ECO:0000256" key="5">
    <source>
        <dbReference type="ARBA" id="ARBA00022679"/>
    </source>
</evidence>
<dbReference type="EMBL" id="FQXV01000004">
    <property type="protein sequence ID" value="SHH93774.1"/>
    <property type="molecule type" value="Genomic_DNA"/>
</dbReference>
<dbReference type="CDD" id="cd01065">
    <property type="entry name" value="NAD_bind_Shikimate_DH"/>
    <property type="match status" value="1"/>
</dbReference>
<keyword evidence="11" id="KW-0460">Magnesium</keyword>
<dbReference type="InterPro" id="IPR031322">
    <property type="entry name" value="Shikimate/glucono_kinase"/>
</dbReference>
<dbReference type="GO" id="GO:0005829">
    <property type="term" value="C:cytosol"/>
    <property type="evidence" value="ECO:0007669"/>
    <property type="project" value="TreeGrafter"/>
</dbReference>
<dbReference type="InterPro" id="IPR023000">
    <property type="entry name" value="Shikimate_kinase_CS"/>
</dbReference>
<keyword evidence="4 11" id="KW-0028">Amino-acid biosynthesis</keyword>
<keyword evidence="11" id="KW-0479">Metal-binding</keyword>
<dbReference type="Gene3D" id="3.40.50.720">
    <property type="entry name" value="NAD(P)-binding Rossmann-like Domain"/>
    <property type="match status" value="1"/>
</dbReference>
<dbReference type="SUPFAM" id="SSF52540">
    <property type="entry name" value="P-loop containing nucleoside triphosphate hydrolases"/>
    <property type="match status" value="1"/>
</dbReference>
<sequence length="407" mass="43071">MNKFGLLGEHLAHSFSPQIHSLLGDYEYLLYEKTPDEVAGFLARGDFDGLNVTIPYKKAVIPCCAALSRSAEQIGSVNTLVRRPDGTLYGDNTDYDGFSYLLGALGADVAGKKALVLGSGGASLTIRTVLADLGAGEIVVVSRGGKDNYENIGRHNDAQLIVNTTPVGMFPGNGAAPVGLSVFKACAAVVDIIYNPAKTALLLEAEDLGIPCVNGLPMLVAQAKRAAEIFTGLPIDDGVIDDITDKIARRTKNIVLIGMPGSGKSTTGAALAKLLGREFFDTDELIVKAAGKSIPDVFKDDGEDAFRQLETAALAEAAKKSGAVIATGGGIVKKPENRRLIRQNSTAVFLDRPLDALPADGRPLSLQNGVEALARERLPLYSSWCDVRVPVIGVDGTINMIRELLRL</sequence>
<dbReference type="GO" id="GO:0004765">
    <property type="term" value="F:shikimate kinase activity"/>
    <property type="evidence" value="ECO:0007669"/>
    <property type="project" value="UniProtKB-UniRule"/>
</dbReference>
<gene>
    <name evidence="11" type="primary">aroK</name>
    <name evidence="13" type="ORF">SAMN02745823_01531</name>
</gene>
<dbReference type="SUPFAM" id="SSF51735">
    <property type="entry name" value="NAD(P)-binding Rossmann-fold domains"/>
    <property type="match status" value="1"/>
</dbReference>
<evidence type="ECO:0000256" key="8">
    <source>
        <dbReference type="ARBA" id="ARBA00022840"/>
    </source>
</evidence>
<dbReference type="Proteomes" id="UP000183995">
    <property type="component" value="Unassembled WGS sequence"/>
</dbReference>
<dbReference type="OrthoDB" id="9792692at2"/>
<keyword evidence="6 11" id="KW-0547">Nucleotide-binding</keyword>
<evidence type="ECO:0000256" key="11">
    <source>
        <dbReference type="HAMAP-Rule" id="MF_00109"/>
    </source>
</evidence>
<evidence type="ECO:0000256" key="7">
    <source>
        <dbReference type="ARBA" id="ARBA00022777"/>
    </source>
</evidence>
<evidence type="ECO:0000256" key="1">
    <source>
        <dbReference type="ARBA" id="ARBA00004842"/>
    </source>
</evidence>
<dbReference type="CDD" id="cd00464">
    <property type="entry name" value="SK"/>
    <property type="match status" value="1"/>
</dbReference>
<keyword evidence="5 11" id="KW-0808">Transferase</keyword>
<comment type="cofactor">
    <cofactor evidence="11">
        <name>Mg(2+)</name>
        <dbReference type="ChEBI" id="CHEBI:18420"/>
    </cofactor>
    <text evidence="11">Binds 1 Mg(2+) ion per subunit.</text>
</comment>
<dbReference type="InterPro" id="IPR036291">
    <property type="entry name" value="NAD(P)-bd_dom_sf"/>
</dbReference>
<dbReference type="PANTHER" id="PTHR21089:SF1">
    <property type="entry name" value="BIFUNCTIONAL 3-DEHYDROQUINATE DEHYDRATASE_SHIKIMATE DEHYDROGENASE, CHLOROPLASTIC"/>
    <property type="match status" value="1"/>
</dbReference>
<comment type="function">
    <text evidence="11">Catalyzes the specific phosphorylation of the 3-hydroxyl group of shikimic acid using ATP as a cosubstrate.</text>
</comment>
<feature type="binding site" evidence="11">
    <location>
        <position position="362"/>
    </location>
    <ligand>
        <name>ATP</name>
        <dbReference type="ChEBI" id="CHEBI:30616"/>
    </ligand>
</feature>
<dbReference type="GO" id="GO:0004764">
    <property type="term" value="F:shikimate 3-dehydrogenase (NADP+) activity"/>
    <property type="evidence" value="ECO:0007669"/>
    <property type="project" value="InterPro"/>
</dbReference>
<comment type="catalytic activity">
    <reaction evidence="10 11">
        <text>shikimate + ATP = 3-phosphoshikimate + ADP + H(+)</text>
        <dbReference type="Rhea" id="RHEA:13121"/>
        <dbReference type="ChEBI" id="CHEBI:15378"/>
        <dbReference type="ChEBI" id="CHEBI:30616"/>
        <dbReference type="ChEBI" id="CHEBI:36208"/>
        <dbReference type="ChEBI" id="CHEBI:145989"/>
        <dbReference type="ChEBI" id="CHEBI:456216"/>
        <dbReference type="EC" id="2.7.1.71"/>
    </reaction>
</comment>
<evidence type="ECO:0000313" key="14">
    <source>
        <dbReference type="Proteomes" id="UP000183995"/>
    </source>
</evidence>
<keyword evidence="8 11" id="KW-0067">ATP-binding</keyword>
<dbReference type="InterPro" id="IPR022893">
    <property type="entry name" value="Shikimate_DH_fam"/>
</dbReference>
<dbReference type="Gene3D" id="3.40.50.300">
    <property type="entry name" value="P-loop containing nucleotide triphosphate hydrolases"/>
    <property type="match status" value="1"/>
</dbReference>
<evidence type="ECO:0000256" key="6">
    <source>
        <dbReference type="ARBA" id="ARBA00022741"/>
    </source>
</evidence>
<dbReference type="Pfam" id="PF01202">
    <property type="entry name" value="SKI"/>
    <property type="match status" value="1"/>
</dbReference>
<feature type="binding site" evidence="11">
    <location>
        <position position="283"/>
    </location>
    <ligand>
        <name>substrate</name>
    </ligand>
</feature>
<dbReference type="STRING" id="1123282.SAMN02745823_01531"/>
<accession>A0A1M5X2Q1</accession>
<dbReference type="AlphaFoldDB" id="A0A1M5X2Q1"/>
<feature type="binding site" evidence="11">
    <location>
        <position position="329"/>
    </location>
    <ligand>
        <name>substrate</name>
    </ligand>
</feature>
<dbReference type="SUPFAM" id="SSF53223">
    <property type="entry name" value="Aminoacid dehydrogenase-like, N-terminal domain"/>
    <property type="match status" value="1"/>
</dbReference>
<evidence type="ECO:0000256" key="2">
    <source>
        <dbReference type="ARBA" id="ARBA00004871"/>
    </source>
</evidence>
<feature type="binding site" evidence="11">
    <location>
        <position position="307"/>
    </location>
    <ligand>
        <name>substrate</name>
    </ligand>
</feature>
<dbReference type="GO" id="GO:0050661">
    <property type="term" value="F:NADP binding"/>
    <property type="evidence" value="ECO:0007669"/>
    <property type="project" value="TreeGrafter"/>
</dbReference>
<dbReference type="PRINTS" id="PR01100">
    <property type="entry name" value="SHIKIMTKNASE"/>
</dbReference>
<dbReference type="GO" id="GO:0009423">
    <property type="term" value="P:chorismate biosynthetic process"/>
    <property type="evidence" value="ECO:0007669"/>
    <property type="project" value="UniProtKB-UniRule"/>
</dbReference>